<dbReference type="EMBL" id="HBUE01161051">
    <property type="protein sequence ID" value="CAG6510044.1"/>
    <property type="molecule type" value="Transcribed_RNA"/>
</dbReference>
<protein>
    <submittedName>
        <fullName evidence="1">(northern house mosquito) hypothetical protein</fullName>
    </submittedName>
</protein>
<organism evidence="1">
    <name type="scientific">Culex pipiens</name>
    <name type="common">House mosquito</name>
    <dbReference type="NCBI Taxonomy" id="7175"/>
    <lineage>
        <taxon>Eukaryota</taxon>
        <taxon>Metazoa</taxon>
        <taxon>Ecdysozoa</taxon>
        <taxon>Arthropoda</taxon>
        <taxon>Hexapoda</taxon>
        <taxon>Insecta</taxon>
        <taxon>Pterygota</taxon>
        <taxon>Neoptera</taxon>
        <taxon>Endopterygota</taxon>
        <taxon>Diptera</taxon>
        <taxon>Nematocera</taxon>
        <taxon>Culicoidea</taxon>
        <taxon>Culicidae</taxon>
        <taxon>Culicinae</taxon>
        <taxon>Culicini</taxon>
        <taxon>Culex</taxon>
        <taxon>Culex</taxon>
    </lineage>
</organism>
<dbReference type="EMBL" id="HBUE01266246">
    <property type="protein sequence ID" value="CAG6561448.1"/>
    <property type="molecule type" value="Transcribed_RNA"/>
</dbReference>
<reference evidence="1" key="1">
    <citation type="submission" date="2021-05" db="EMBL/GenBank/DDBJ databases">
        <authorList>
            <person name="Alioto T."/>
            <person name="Alioto T."/>
            <person name="Gomez Garrido J."/>
        </authorList>
    </citation>
    <scope>NUCLEOTIDE SEQUENCE</scope>
</reference>
<dbReference type="AlphaFoldDB" id="A0A8D8IXL0"/>
<accession>A0A8D8IXL0</accession>
<evidence type="ECO:0000313" key="1">
    <source>
        <dbReference type="EMBL" id="CAG6561448.1"/>
    </source>
</evidence>
<name>A0A8D8IXL0_CULPI</name>
<sequence>MMIFEVPAPVFTHTRQPSAVALKVNQKKSSHKIPAVRVGRDDLLGELVQRLHDGVIVLARILEPLLHHFRHVELDEAANATRNRSHVAAHLRRDGRLDAFVDGKVDDVAGRVRMVRPQPLFAVHVHVHPRVEVVRVVPLVQLELQVLPAVLVQPANGLIGQNVNLVRYLVIVKVLLDFVHPVVRVGIVAHVLLITGIPHPVVLAVANLLVEALQDVLRYLRVVGLIGWILEAKLEQYVRLNGLQRCLREHTPELAGWTVKLVLLKAGVATVRGLQIILRIVVPPMHAKLLVVQRLEVLRYVKVVIVLQNGFLHGSAGIAAVVSVTTRQQTKRALEQ</sequence>
<proteinExistence type="predicted"/>